<comment type="caution">
    <text evidence="1">The sequence shown here is derived from an EMBL/GenBank/DDBJ whole genome shotgun (WGS) entry which is preliminary data.</text>
</comment>
<keyword evidence="2" id="KW-1185">Reference proteome</keyword>
<evidence type="ECO:0000313" key="1">
    <source>
        <dbReference type="EMBL" id="KAJ7195342.1"/>
    </source>
</evidence>
<dbReference type="Proteomes" id="UP001219525">
    <property type="component" value="Unassembled WGS sequence"/>
</dbReference>
<protein>
    <submittedName>
        <fullName evidence="1">Uncharacterized protein</fullName>
    </submittedName>
</protein>
<gene>
    <name evidence="1" type="ORF">GGX14DRAFT_404050</name>
</gene>
<reference evidence="1" key="1">
    <citation type="submission" date="2023-03" db="EMBL/GenBank/DDBJ databases">
        <title>Massive genome expansion in bonnet fungi (Mycena s.s.) driven by repeated elements and novel gene families across ecological guilds.</title>
        <authorList>
            <consortium name="Lawrence Berkeley National Laboratory"/>
            <person name="Harder C.B."/>
            <person name="Miyauchi S."/>
            <person name="Viragh M."/>
            <person name="Kuo A."/>
            <person name="Thoen E."/>
            <person name="Andreopoulos B."/>
            <person name="Lu D."/>
            <person name="Skrede I."/>
            <person name="Drula E."/>
            <person name="Henrissat B."/>
            <person name="Morin E."/>
            <person name="Kohler A."/>
            <person name="Barry K."/>
            <person name="LaButti K."/>
            <person name="Morin E."/>
            <person name="Salamov A."/>
            <person name="Lipzen A."/>
            <person name="Mereny Z."/>
            <person name="Hegedus B."/>
            <person name="Baldrian P."/>
            <person name="Stursova M."/>
            <person name="Weitz H."/>
            <person name="Taylor A."/>
            <person name="Grigoriev I.V."/>
            <person name="Nagy L.G."/>
            <person name="Martin F."/>
            <person name="Kauserud H."/>
        </authorList>
    </citation>
    <scope>NUCLEOTIDE SEQUENCE</scope>
    <source>
        <strain evidence="1">9144</strain>
    </source>
</reference>
<name>A0AAD6UYL3_9AGAR</name>
<accession>A0AAD6UYL3</accession>
<dbReference type="EMBL" id="JARJCW010000091">
    <property type="protein sequence ID" value="KAJ7195342.1"/>
    <property type="molecule type" value="Genomic_DNA"/>
</dbReference>
<proteinExistence type="predicted"/>
<organism evidence="1 2">
    <name type="scientific">Mycena pura</name>
    <dbReference type="NCBI Taxonomy" id="153505"/>
    <lineage>
        <taxon>Eukaryota</taxon>
        <taxon>Fungi</taxon>
        <taxon>Dikarya</taxon>
        <taxon>Basidiomycota</taxon>
        <taxon>Agaricomycotina</taxon>
        <taxon>Agaricomycetes</taxon>
        <taxon>Agaricomycetidae</taxon>
        <taxon>Agaricales</taxon>
        <taxon>Marasmiineae</taxon>
        <taxon>Mycenaceae</taxon>
        <taxon>Mycena</taxon>
    </lineage>
</organism>
<sequence>MADVIEVDTDVPFNPSKWIGTRKIYKDVPKEVSDACIAARKIPSCVAVKFPALTLPVSEFLDLKLPSIFHGTKKYHTKGWFSTDLPNCDTVTLAQLVVVWSIQHFN</sequence>
<evidence type="ECO:0000313" key="2">
    <source>
        <dbReference type="Proteomes" id="UP001219525"/>
    </source>
</evidence>
<dbReference type="AlphaFoldDB" id="A0AAD6UYL3"/>